<dbReference type="Proteomes" id="UP000230750">
    <property type="component" value="Unassembled WGS sequence"/>
</dbReference>
<dbReference type="GO" id="GO:0046928">
    <property type="term" value="P:regulation of neurotransmitter secretion"/>
    <property type="evidence" value="ECO:0007669"/>
    <property type="project" value="TreeGrafter"/>
</dbReference>
<sequence>MGCNSRVETGSSDPYVKFKLGGKVVYKSRIIYQNLNPLWDEKFQVPVRNVNQTLSLAVLDYDVGPLADDPMGRAKINLSSLEANILMEKKIELHESNTSEYLGYLMIDFKLVAVSEDELQNISSRRKQQSTAKRASVRASNTKSQLWTSVVTIVLLEARIHLHGYNGLSDPYVKFKLDGEVQKQGTIGVVVDSAEEFNQFKKY</sequence>
<evidence type="ECO:0000256" key="1">
    <source>
        <dbReference type="ARBA" id="ARBA00022723"/>
    </source>
</evidence>
<evidence type="ECO:0000256" key="2">
    <source>
        <dbReference type="ARBA" id="ARBA00022837"/>
    </source>
</evidence>
<feature type="domain" description="C2" evidence="3">
    <location>
        <begin position="1"/>
        <end position="91"/>
    </location>
</feature>
<comment type="caution">
    <text evidence="4">The sequence shown here is derived from an EMBL/GenBank/DDBJ whole genome shotgun (WGS) entry which is preliminary data.</text>
</comment>
<protein>
    <submittedName>
        <fullName evidence="4">Putative multiple C2 and transmembrane domain-containing protein 1-like isoform X1</fullName>
    </submittedName>
</protein>
<dbReference type="PANTHER" id="PTHR45911:SF4">
    <property type="entry name" value="MULTIPLE C2 AND TRANSMEMBRANE DOMAIN-CONTAINING PROTEIN"/>
    <property type="match status" value="1"/>
</dbReference>
<keyword evidence="2" id="KW-0106">Calcium</keyword>
<reference evidence="4 5" key="1">
    <citation type="journal article" date="2017" name="PLoS Biol.">
        <title>The sea cucumber genome provides insights into morphological evolution and visceral regeneration.</title>
        <authorList>
            <person name="Zhang X."/>
            <person name="Sun L."/>
            <person name="Yuan J."/>
            <person name="Sun Y."/>
            <person name="Gao Y."/>
            <person name="Zhang L."/>
            <person name="Li S."/>
            <person name="Dai H."/>
            <person name="Hamel J.F."/>
            <person name="Liu C."/>
            <person name="Yu Y."/>
            <person name="Liu S."/>
            <person name="Lin W."/>
            <person name="Guo K."/>
            <person name="Jin S."/>
            <person name="Xu P."/>
            <person name="Storey K.B."/>
            <person name="Huan P."/>
            <person name="Zhang T."/>
            <person name="Zhou Y."/>
            <person name="Zhang J."/>
            <person name="Lin C."/>
            <person name="Li X."/>
            <person name="Xing L."/>
            <person name="Huo D."/>
            <person name="Sun M."/>
            <person name="Wang L."/>
            <person name="Mercier A."/>
            <person name="Li F."/>
            <person name="Yang H."/>
            <person name="Xiang J."/>
        </authorList>
    </citation>
    <scope>NUCLEOTIDE SEQUENCE [LARGE SCALE GENOMIC DNA]</scope>
    <source>
        <strain evidence="4">Shaxun</strain>
        <tissue evidence="4">Muscle</tissue>
    </source>
</reference>
<dbReference type="SUPFAM" id="SSF49562">
    <property type="entry name" value="C2 domain (Calcium/lipid-binding domain, CaLB)"/>
    <property type="match status" value="1"/>
</dbReference>
<dbReference type="Gene3D" id="2.60.40.150">
    <property type="entry name" value="C2 domain"/>
    <property type="match status" value="1"/>
</dbReference>
<proteinExistence type="predicted"/>
<evidence type="ECO:0000313" key="4">
    <source>
        <dbReference type="EMBL" id="PIK38332.1"/>
    </source>
</evidence>
<dbReference type="OrthoDB" id="5973539at2759"/>
<keyword evidence="4" id="KW-0472">Membrane</keyword>
<dbReference type="AlphaFoldDB" id="A0A2G8JRD4"/>
<dbReference type="Pfam" id="PF00168">
    <property type="entry name" value="C2"/>
    <property type="match status" value="2"/>
</dbReference>
<dbReference type="STRING" id="307972.A0A2G8JRD4"/>
<dbReference type="GO" id="GO:0030672">
    <property type="term" value="C:synaptic vesicle membrane"/>
    <property type="evidence" value="ECO:0007669"/>
    <property type="project" value="TreeGrafter"/>
</dbReference>
<keyword evidence="4" id="KW-0812">Transmembrane</keyword>
<dbReference type="GO" id="GO:0005509">
    <property type="term" value="F:calcium ion binding"/>
    <property type="evidence" value="ECO:0007669"/>
    <property type="project" value="TreeGrafter"/>
</dbReference>
<dbReference type="PANTHER" id="PTHR45911">
    <property type="entry name" value="C2 DOMAIN-CONTAINING PROTEIN"/>
    <property type="match status" value="1"/>
</dbReference>
<dbReference type="SMART" id="SM00239">
    <property type="entry name" value="C2"/>
    <property type="match status" value="1"/>
</dbReference>
<dbReference type="PRINTS" id="PR00360">
    <property type="entry name" value="C2DOMAIN"/>
</dbReference>
<gene>
    <name evidence="4" type="ORF">BSL78_24829</name>
</gene>
<dbReference type="InterPro" id="IPR035892">
    <property type="entry name" value="C2_domain_sf"/>
</dbReference>
<dbReference type="InterPro" id="IPR000008">
    <property type="entry name" value="C2_dom"/>
</dbReference>
<keyword evidence="5" id="KW-1185">Reference proteome</keyword>
<dbReference type="EMBL" id="MRZV01001371">
    <property type="protein sequence ID" value="PIK38332.1"/>
    <property type="molecule type" value="Genomic_DNA"/>
</dbReference>
<evidence type="ECO:0000313" key="5">
    <source>
        <dbReference type="Proteomes" id="UP000230750"/>
    </source>
</evidence>
<name>A0A2G8JRD4_STIJA</name>
<dbReference type="PROSITE" id="PS50004">
    <property type="entry name" value="C2"/>
    <property type="match status" value="1"/>
</dbReference>
<organism evidence="4 5">
    <name type="scientific">Stichopus japonicus</name>
    <name type="common">Sea cucumber</name>
    <dbReference type="NCBI Taxonomy" id="307972"/>
    <lineage>
        <taxon>Eukaryota</taxon>
        <taxon>Metazoa</taxon>
        <taxon>Echinodermata</taxon>
        <taxon>Eleutherozoa</taxon>
        <taxon>Echinozoa</taxon>
        <taxon>Holothuroidea</taxon>
        <taxon>Aspidochirotacea</taxon>
        <taxon>Aspidochirotida</taxon>
        <taxon>Stichopodidae</taxon>
        <taxon>Apostichopus</taxon>
    </lineage>
</organism>
<evidence type="ECO:0000259" key="3">
    <source>
        <dbReference type="PROSITE" id="PS50004"/>
    </source>
</evidence>
<keyword evidence="1" id="KW-0479">Metal-binding</keyword>
<accession>A0A2G8JRD4</accession>